<name>A0A951QF02_9CYAN</name>
<evidence type="ECO:0000256" key="1">
    <source>
        <dbReference type="SAM" id="Phobius"/>
    </source>
</evidence>
<evidence type="ECO:0000313" key="3">
    <source>
        <dbReference type="Proteomes" id="UP000757435"/>
    </source>
</evidence>
<dbReference type="Proteomes" id="UP000757435">
    <property type="component" value="Unassembled WGS sequence"/>
</dbReference>
<keyword evidence="1" id="KW-0812">Transmembrane</keyword>
<keyword evidence="1" id="KW-1133">Transmembrane helix</keyword>
<comment type="caution">
    <text evidence="2">The sequence shown here is derived from an EMBL/GenBank/DDBJ whole genome shotgun (WGS) entry which is preliminary data.</text>
</comment>
<sequence length="123" mass="14199">MNLNTPLFKTLGLSWLMFLITGLLISWLFAIPTLTVLIDRSYCPSNQWQQVSQTYTDLYHQHQRRQLQLRSVILFSNLGQEVFASPPLPEAIQALSTYGYSDLYRQAELQKTYSKTQLLGCHS</sequence>
<protein>
    <submittedName>
        <fullName evidence="2">Uncharacterized protein</fullName>
    </submittedName>
</protein>
<gene>
    <name evidence="2" type="ORF">KME15_23755</name>
</gene>
<evidence type="ECO:0000313" key="2">
    <source>
        <dbReference type="EMBL" id="MBW4661697.1"/>
    </source>
</evidence>
<feature type="transmembrane region" description="Helical" evidence="1">
    <location>
        <begin position="12"/>
        <end position="38"/>
    </location>
</feature>
<reference evidence="2" key="1">
    <citation type="submission" date="2021-05" db="EMBL/GenBank/DDBJ databases">
        <authorList>
            <person name="Pietrasiak N."/>
            <person name="Ward R."/>
            <person name="Stajich J.E."/>
            <person name="Kurbessoian T."/>
        </authorList>
    </citation>
    <scope>NUCLEOTIDE SEQUENCE</scope>
    <source>
        <strain evidence="2">UHER 2000/2452</strain>
    </source>
</reference>
<keyword evidence="1" id="KW-0472">Membrane</keyword>
<accession>A0A951QF02</accession>
<organism evidence="2 3">
    <name type="scientific">Drouetiella hepatica Uher 2000/2452</name>
    <dbReference type="NCBI Taxonomy" id="904376"/>
    <lineage>
        <taxon>Bacteria</taxon>
        <taxon>Bacillati</taxon>
        <taxon>Cyanobacteriota</taxon>
        <taxon>Cyanophyceae</taxon>
        <taxon>Oculatellales</taxon>
        <taxon>Oculatellaceae</taxon>
        <taxon>Drouetiella</taxon>
    </lineage>
</organism>
<proteinExistence type="predicted"/>
<reference evidence="2" key="2">
    <citation type="journal article" date="2022" name="Microbiol. Resour. Announc.">
        <title>Metagenome Sequencing to Explore Phylogenomics of Terrestrial Cyanobacteria.</title>
        <authorList>
            <person name="Ward R.D."/>
            <person name="Stajich J.E."/>
            <person name="Johansen J.R."/>
            <person name="Huntemann M."/>
            <person name="Clum A."/>
            <person name="Foster B."/>
            <person name="Foster B."/>
            <person name="Roux S."/>
            <person name="Palaniappan K."/>
            <person name="Varghese N."/>
            <person name="Mukherjee S."/>
            <person name="Reddy T.B.K."/>
            <person name="Daum C."/>
            <person name="Copeland A."/>
            <person name="Chen I.A."/>
            <person name="Ivanova N.N."/>
            <person name="Kyrpides N.C."/>
            <person name="Shapiro N."/>
            <person name="Eloe-Fadrosh E.A."/>
            <person name="Pietrasiak N."/>
        </authorList>
    </citation>
    <scope>NUCLEOTIDE SEQUENCE</scope>
    <source>
        <strain evidence="2">UHER 2000/2452</strain>
    </source>
</reference>
<dbReference type="EMBL" id="JAHHHD010000043">
    <property type="protein sequence ID" value="MBW4661697.1"/>
    <property type="molecule type" value="Genomic_DNA"/>
</dbReference>
<dbReference type="AlphaFoldDB" id="A0A951QF02"/>